<evidence type="ECO:0000313" key="2">
    <source>
        <dbReference type="EMBL" id="KAK0735464.1"/>
    </source>
</evidence>
<feature type="compositionally biased region" description="Basic residues" evidence="1">
    <location>
        <begin position="197"/>
        <end position="206"/>
    </location>
</feature>
<comment type="caution">
    <text evidence="2">The sequence shown here is derived from an EMBL/GenBank/DDBJ whole genome shotgun (WGS) entry which is preliminary data.</text>
</comment>
<gene>
    <name evidence="2" type="ORF">B0T21DRAFT_367858</name>
</gene>
<evidence type="ECO:0000256" key="1">
    <source>
        <dbReference type="SAM" id="MobiDB-lite"/>
    </source>
</evidence>
<keyword evidence="3" id="KW-1185">Reference proteome</keyword>
<feature type="region of interest" description="Disordered" evidence="1">
    <location>
        <begin position="180"/>
        <end position="215"/>
    </location>
</feature>
<name>A0AA40BJM3_9PEZI</name>
<organism evidence="2 3">
    <name type="scientific">Apiosordaria backusii</name>
    <dbReference type="NCBI Taxonomy" id="314023"/>
    <lineage>
        <taxon>Eukaryota</taxon>
        <taxon>Fungi</taxon>
        <taxon>Dikarya</taxon>
        <taxon>Ascomycota</taxon>
        <taxon>Pezizomycotina</taxon>
        <taxon>Sordariomycetes</taxon>
        <taxon>Sordariomycetidae</taxon>
        <taxon>Sordariales</taxon>
        <taxon>Lasiosphaeriaceae</taxon>
        <taxon>Apiosordaria</taxon>
    </lineage>
</organism>
<dbReference type="Proteomes" id="UP001172159">
    <property type="component" value="Unassembled WGS sequence"/>
</dbReference>
<evidence type="ECO:0000313" key="3">
    <source>
        <dbReference type="Proteomes" id="UP001172159"/>
    </source>
</evidence>
<dbReference type="AlphaFoldDB" id="A0AA40BJM3"/>
<protein>
    <submittedName>
        <fullName evidence="2">Uncharacterized protein</fullName>
    </submittedName>
</protein>
<proteinExistence type="predicted"/>
<dbReference type="EMBL" id="JAUKTV010000007">
    <property type="protein sequence ID" value="KAK0735464.1"/>
    <property type="molecule type" value="Genomic_DNA"/>
</dbReference>
<reference evidence="2" key="1">
    <citation type="submission" date="2023-06" db="EMBL/GenBank/DDBJ databases">
        <title>Genome-scale phylogeny and comparative genomics of the fungal order Sordariales.</title>
        <authorList>
            <consortium name="Lawrence Berkeley National Laboratory"/>
            <person name="Hensen N."/>
            <person name="Bonometti L."/>
            <person name="Westerberg I."/>
            <person name="Brannstrom I.O."/>
            <person name="Guillou S."/>
            <person name="Cros-Aarteil S."/>
            <person name="Calhoun S."/>
            <person name="Haridas S."/>
            <person name="Kuo A."/>
            <person name="Mondo S."/>
            <person name="Pangilinan J."/>
            <person name="Riley R."/>
            <person name="Labutti K."/>
            <person name="Andreopoulos B."/>
            <person name="Lipzen A."/>
            <person name="Chen C."/>
            <person name="Yanf M."/>
            <person name="Daum C."/>
            <person name="Ng V."/>
            <person name="Clum A."/>
            <person name="Steindorff A."/>
            <person name="Ohm R."/>
            <person name="Martin F."/>
            <person name="Silar P."/>
            <person name="Natvig D."/>
            <person name="Lalanne C."/>
            <person name="Gautier V."/>
            <person name="Ament-Velasquez S.L."/>
            <person name="Kruys A."/>
            <person name="Hutchinson M.I."/>
            <person name="Powell A.J."/>
            <person name="Barry K."/>
            <person name="Miller A.N."/>
            <person name="Grigoriev I.V."/>
            <person name="Debuchy R."/>
            <person name="Gladieux P."/>
            <person name="Thoren M.H."/>
            <person name="Johannesson H."/>
        </authorList>
    </citation>
    <scope>NUCLEOTIDE SEQUENCE</scope>
    <source>
        <strain evidence="2">CBS 540.89</strain>
    </source>
</reference>
<sequence>MRCSSTIMIMTTTTVMLALYEGPRAPRLLLKTPHPAAASRTTTSSTITPATAFRPAPLRECSILAESPSPSPGVPVVQKPVPGVPGYQRWWGRQASKRNIMNEPISIRETGYFYQSVKSLTAQCTGYITHGGGRLWHPAADLSLFILCRNTGFFCRAVSPSWSLLREGHLSRAPAKCVSSSEPRRRGDQWSLPLLHRAPRPPKSRNTHCNPPSSHASLAVQGWPPGCQMAGMCMGQAAVCVSVPTLHSA</sequence>
<accession>A0AA40BJM3</accession>